<proteinExistence type="predicted"/>
<evidence type="ECO:0000313" key="2">
    <source>
        <dbReference type="Proteomes" id="UP001445472"/>
    </source>
</evidence>
<dbReference type="Proteomes" id="UP001445472">
    <property type="component" value="Unassembled WGS sequence"/>
</dbReference>
<keyword evidence="2" id="KW-1185">Reference proteome</keyword>
<dbReference type="EMBL" id="JBEPBX010000023">
    <property type="protein sequence ID" value="MER6616300.1"/>
    <property type="molecule type" value="Genomic_DNA"/>
</dbReference>
<gene>
    <name evidence="1" type="ORF">ABT276_23595</name>
</gene>
<reference evidence="1 2" key="1">
    <citation type="submission" date="2024-06" db="EMBL/GenBank/DDBJ databases">
        <title>The Natural Products Discovery Center: Release of the First 8490 Sequenced Strains for Exploring Actinobacteria Biosynthetic Diversity.</title>
        <authorList>
            <person name="Kalkreuter E."/>
            <person name="Kautsar S.A."/>
            <person name="Yang D."/>
            <person name="Bader C.D."/>
            <person name="Teijaro C.N."/>
            <person name="Fluegel L."/>
            <person name="Davis C.M."/>
            <person name="Simpson J.R."/>
            <person name="Lauterbach L."/>
            <person name="Steele A.D."/>
            <person name="Gui C."/>
            <person name="Meng S."/>
            <person name="Li G."/>
            <person name="Viehrig K."/>
            <person name="Ye F."/>
            <person name="Su P."/>
            <person name="Kiefer A.F."/>
            <person name="Nichols A."/>
            <person name="Cepeda A.J."/>
            <person name="Yan W."/>
            <person name="Fan B."/>
            <person name="Jiang Y."/>
            <person name="Adhikari A."/>
            <person name="Zheng C.-J."/>
            <person name="Schuster L."/>
            <person name="Cowan T.M."/>
            <person name="Smanski M.J."/>
            <person name="Chevrette M.G."/>
            <person name="De Carvalho L.P.S."/>
            <person name="Shen B."/>
        </authorList>
    </citation>
    <scope>NUCLEOTIDE SEQUENCE [LARGE SCALE GENOMIC DNA]</scope>
    <source>
        <strain evidence="1 2">NPDC000837</strain>
    </source>
</reference>
<accession>A0ABV1UZU1</accession>
<name>A0ABV1UZU1_9ACTN</name>
<protein>
    <submittedName>
        <fullName evidence="1">Uncharacterized protein</fullName>
    </submittedName>
</protein>
<evidence type="ECO:0000313" key="1">
    <source>
        <dbReference type="EMBL" id="MER6616300.1"/>
    </source>
</evidence>
<dbReference type="RefSeq" id="WP_351977676.1">
    <property type="nucleotide sequence ID" value="NZ_JBEPBX010000023.1"/>
</dbReference>
<comment type="caution">
    <text evidence="1">The sequence shown here is derived from an EMBL/GenBank/DDBJ whole genome shotgun (WGS) entry which is preliminary data.</text>
</comment>
<organism evidence="1 2">
    <name type="scientific">Streptomyces xantholiticus</name>
    <dbReference type="NCBI Taxonomy" id="68285"/>
    <lineage>
        <taxon>Bacteria</taxon>
        <taxon>Bacillati</taxon>
        <taxon>Actinomycetota</taxon>
        <taxon>Actinomycetes</taxon>
        <taxon>Kitasatosporales</taxon>
        <taxon>Streptomycetaceae</taxon>
        <taxon>Streptomyces</taxon>
    </lineage>
</organism>
<sequence length="316" mass="34630">MSETATSAAFGGRPSMSFEPVFNGMDYLGSAVDDLTAHQPPTARDLKYAVLHLQAAVEVLLKARLVREHWSLVFKDPGAATRARFDKGDFVSCDSAAVMDRLSNIVGLTLDDDDRQSLRTLTKTRNALTHWGHTAPAHAVEGNAVGVLHFLLSFIDGHLAPSLSADAQVVELKLGPVRAKLSQIERLVKLRMDSLRADLEPVSDRTVACPGCDQWALVVGGTPVVCRFCTRRFDSPLEMAQEYAWVTRRSHEYIVMESCSSCLTDRTLVVARTAQAKDTTVALCFACGVQYELSLNVRTPLGTPRQEVRRSEGELG</sequence>